<feature type="domain" description="Peptidase M16 C-terminal" evidence="2">
    <location>
        <begin position="197"/>
        <end position="372"/>
    </location>
</feature>
<dbReference type="InterPro" id="IPR011765">
    <property type="entry name" value="Pept_M16_N"/>
</dbReference>
<name>A0ABU8QYC8_9PSED</name>
<proteinExistence type="predicted"/>
<dbReference type="PANTHER" id="PTHR11851">
    <property type="entry name" value="METALLOPROTEASE"/>
    <property type="match status" value="1"/>
</dbReference>
<keyword evidence="4" id="KW-1185">Reference proteome</keyword>
<dbReference type="InterPro" id="IPR007863">
    <property type="entry name" value="Peptidase_M16_C"/>
</dbReference>
<dbReference type="InterPro" id="IPR050361">
    <property type="entry name" value="MPP/UQCRC_Complex"/>
</dbReference>
<organism evidence="3 4">
    <name type="scientific">Pseudomonas farsensis</name>
    <dbReference type="NCBI Taxonomy" id="2745492"/>
    <lineage>
        <taxon>Bacteria</taxon>
        <taxon>Pseudomonadati</taxon>
        <taxon>Pseudomonadota</taxon>
        <taxon>Gammaproteobacteria</taxon>
        <taxon>Pseudomonadales</taxon>
        <taxon>Pseudomonadaceae</taxon>
        <taxon>Pseudomonas</taxon>
    </lineage>
</organism>
<reference evidence="3 4" key="1">
    <citation type="submission" date="2024-02" db="EMBL/GenBank/DDBJ databases">
        <title>Identification of pathogenicity and growth-promoting function of Pseudomonas putida variant.</title>
        <authorList>
            <person name="Sun J."/>
        </authorList>
    </citation>
    <scope>NUCLEOTIDE SEQUENCE [LARGE SCALE GENOMIC DNA]</scope>
    <source>
        <strain evidence="3 4">A03</strain>
    </source>
</reference>
<accession>A0ABU8QYC8</accession>
<feature type="domain" description="Peptidase M16 N-terminal" evidence="1">
    <location>
        <begin position="48"/>
        <end position="184"/>
    </location>
</feature>
<dbReference type="SUPFAM" id="SSF63411">
    <property type="entry name" value="LuxS/MPP-like metallohydrolase"/>
    <property type="match status" value="2"/>
</dbReference>
<sequence length="451" mass="48672">MTDTLLPNQTTTRLLSAQGLVLDEPTLINTEIQSWTDDSGARVRFIESHGLPMVDVQLVFKAGTTQDTDYPGLAALTLYNLDEGSAGKSASEFAERLESLGALFEKSSRLEYSTLTLRTLSAKEVLDPAIALFTDLVARPDFPAAGLEKVKAQLLGQRAALEKSPAIRATAEVYRHLFAGHPYGTPEGSSEQGIAAITTDDLKAFHGKAYSANNLEISLVGDLSREDAERITQQLSQALPQGWAAAELPPLPTPSPGRIHIEQPGASNVMALALPMAVPADAPEQLNLILANEVLGSGLNSRLMQALRQQRGLTYDISSALNPLRVGGLFMVRWEVAAEYVDASLQLVRQTVQDFIEQGPTAAELLAAHRQLTGPMLRNVAQNRRLAALLGEMGYKQLPDDYLSTYLPRLAALTPEQVRDALQANLDINMSIEVSVGPASDQQPLPPVPAE</sequence>
<protein>
    <submittedName>
        <fullName evidence="3">Pitrilysin family protein</fullName>
    </submittedName>
</protein>
<dbReference type="PANTHER" id="PTHR11851:SF224">
    <property type="entry name" value="PROCESSING PROTEASE"/>
    <property type="match status" value="1"/>
</dbReference>
<dbReference type="Pfam" id="PF00675">
    <property type="entry name" value="Peptidase_M16"/>
    <property type="match status" value="1"/>
</dbReference>
<dbReference type="EMBL" id="JBBHLC010000092">
    <property type="protein sequence ID" value="MEJ5865636.1"/>
    <property type="molecule type" value="Genomic_DNA"/>
</dbReference>
<evidence type="ECO:0000259" key="2">
    <source>
        <dbReference type="Pfam" id="PF05193"/>
    </source>
</evidence>
<evidence type="ECO:0000313" key="3">
    <source>
        <dbReference type="EMBL" id="MEJ5865636.1"/>
    </source>
</evidence>
<gene>
    <name evidence="3" type="ORF">V7S98_20670</name>
</gene>
<dbReference type="RefSeq" id="WP_339600423.1">
    <property type="nucleotide sequence ID" value="NZ_JBBHLC010000092.1"/>
</dbReference>
<evidence type="ECO:0000313" key="4">
    <source>
        <dbReference type="Proteomes" id="UP001380290"/>
    </source>
</evidence>
<dbReference type="Proteomes" id="UP001380290">
    <property type="component" value="Unassembled WGS sequence"/>
</dbReference>
<evidence type="ECO:0000259" key="1">
    <source>
        <dbReference type="Pfam" id="PF00675"/>
    </source>
</evidence>
<dbReference type="Pfam" id="PF05193">
    <property type="entry name" value="Peptidase_M16_C"/>
    <property type="match status" value="1"/>
</dbReference>
<dbReference type="InterPro" id="IPR011249">
    <property type="entry name" value="Metalloenz_LuxS/M16"/>
</dbReference>
<dbReference type="Gene3D" id="3.30.830.10">
    <property type="entry name" value="Metalloenzyme, LuxS/M16 peptidase-like"/>
    <property type="match status" value="2"/>
</dbReference>
<comment type="caution">
    <text evidence="3">The sequence shown here is derived from an EMBL/GenBank/DDBJ whole genome shotgun (WGS) entry which is preliminary data.</text>
</comment>